<evidence type="ECO:0000259" key="9">
    <source>
        <dbReference type="Pfam" id="PF11412"/>
    </source>
</evidence>
<feature type="domain" description="Thiol:disulfide interchange protein DsbD N-terminal" evidence="9">
    <location>
        <begin position="54"/>
        <end position="158"/>
    </location>
</feature>
<feature type="transmembrane region" description="Helical" evidence="7">
    <location>
        <begin position="426"/>
        <end position="453"/>
    </location>
</feature>
<dbReference type="Proteomes" id="UP000248916">
    <property type="component" value="Unassembled WGS sequence"/>
</dbReference>
<evidence type="ECO:0000256" key="7">
    <source>
        <dbReference type="SAM" id="Phobius"/>
    </source>
</evidence>
<dbReference type="OrthoDB" id="9811036at2"/>
<dbReference type="GO" id="GO:0015035">
    <property type="term" value="F:protein-disulfide reductase activity"/>
    <property type="evidence" value="ECO:0007669"/>
    <property type="project" value="TreeGrafter"/>
</dbReference>
<dbReference type="InterPro" id="IPR017937">
    <property type="entry name" value="Thioredoxin_CS"/>
</dbReference>
<name>A0A2W7MUG3_9RHOB</name>
<feature type="transmembrane region" description="Helical" evidence="7">
    <location>
        <begin position="382"/>
        <end position="405"/>
    </location>
</feature>
<dbReference type="Gene3D" id="3.40.30.10">
    <property type="entry name" value="Glutaredoxin"/>
    <property type="match status" value="1"/>
</dbReference>
<feature type="transmembrane region" description="Helical" evidence="7">
    <location>
        <begin position="297"/>
        <end position="321"/>
    </location>
</feature>
<evidence type="ECO:0000256" key="5">
    <source>
        <dbReference type="ARBA" id="ARBA00023136"/>
    </source>
</evidence>
<dbReference type="InterPro" id="IPR028250">
    <property type="entry name" value="DsbDN"/>
</dbReference>
<proteinExistence type="predicted"/>
<dbReference type="Pfam" id="PF02683">
    <property type="entry name" value="DsbD_TM"/>
    <property type="match status" value="1"/>
</dbReference>
<evidence type="ECO:0000256" key="6">
    <source>
        <dbReference type="ARBA" id="ARBA00023284"/>
    </source>
</evidence>
<dbReference type="EMBL" id="QKZL01000029">
    <property type="protein sequence ID" value="PZX11775.1"/>
    <property type="molecule type" value="Genomic_DNA"/>
</dbReference>
<keyword evidence="5 7" id="KW-0472">Membrane</keyword>
<feature type="domain" description="Cytochrome C biogenesis protein transmembrane" evidence="8">
    <location>
        <begin position="301"/>
        <end position="513"/>
    </location>
</feature>
<dbReference type="SUPFAM" id="SSF52833">
    <property type="entry name" value="Thioredoxin-like"/>
    <property type="match status" value="1"/>
</dbReference>
<evidence type="ECO:0000256" key="1">
    <source>
        <dbReference type="ARBA" id="ARBA00004141"/>
    </source>
</evidence>
<evidence type="ECO:0000256" key="2">
    <source>
        <dbReference type="ARBA" id="ARBA00022692"/>
    </source>
</evidence>
<dbReference type="InterPro" id="IPR035671">
    <property type="entry name" value="DsbD_gamma"/>
</dbReference>
<dbReference type="PROSITE" id="PS00194">
    <property type="entry name" value="THIOREDOXIN_1"/>
    <property type="match status" value="1"/>
</dbReference>
<evidence type="ECO:0000256" key="3">
    <source>
        <dbReference type="ARBA" id="ARBA00022748"/>
    </source>
</evidence>
<dbReference type="GO" id="GO:0017004">
    <property type="term" value="P:cytochrome complex assembly"/>
    <property type="evidence" value="ECO:0007669"/>
    <property type="project" value="UniProtKB-KW"/>
</dbReference>
<feature type="transmembrane region" description="Helical" evidence="7">
    <location>
        <begin position="491"/>
        <end position="514"/>
    </location>
</feature>
<evidence type="ECO:0000259" key="8">
    <source>
        <dbReference type="Pfam" id="PF02683"/>
    </source>
</evidence>
<dbReference type="InterPro" id="IPR036249">
    <property type="entry name" value="Thioredoxin-like_sf"/>
</dbReference>
<comment type="caution">
    <text evidence="10">The sequence shown here is derived from an EMBL/GenBank/DDBJ whole genome shotgun (WGS) entry which is preliminary data.</text>
</comment>
<feature type="transmembrane region" description="Helical" evidence="7">
    <location>
        <begin position="341"/>
        <end position="362"/>
    </location>
</feature>
<keyword evidence="11" id="KW-1185">Reference proteome</keyword>
<dbReference type="InterPro" id="IPR003834">
    <property type="entry name" value="Cyt_c_assmbl_TM_dom"/>
</dbReference>
<keyword evidence="6" id="KW-0676">Redox-active center</keyword>
<protein>
    <submittedName>
        <fullName evidence="10">Suppressor for copper-sensitivity B</fullName>
    </submittedName>
</protein>
<gene>
    <name evidence="10" type="ORF">LX81_03852</name>
</gene>
<feature type="transmembrane region" description="Helical" evidence="7">
    <location>
        <begin position="520"/>
        <end position="540"/>
    </location>
</feature>
<keyword evidence="2 7" id="KW-0812">Transmembrane</keyword>
<feature type="transmembrane region" description="Helical" evidence="7">
    <location>
        <begin position="549"/>
        <end position="569"/>
    </location>
</feature>
<dbReference type="PANTHER" id="PTHR32234">
    <property type="entry name" value="THIOL:DISULFIDE INTERCHANGE PROTEIN DSBD"/>
    <property type="match status" value="1"/>
</dbReference>
<dbReference type="GO" id="GO:0016020">
    <property type="term" value="C:membrane"/>
    <property type="evidence" value="ECO:0007669"/>
    <property type="project" value="UniProtKB-SubCell"/>
</dbReference>
<dbReference type="AlphaFoldDB" id="A0A2W7MUG3"/>
<evidence type="ECO:0000256" key="4">
    <source>
        <dbReference type="ARBA" id="ARBA00022989"/>
    </source>
</evidence>
<dbReference type="Pfam" id="PF11412">
    <property type="entry name" value="DsbD_N"/>
    <property type="match status" value="1"/>
</dbReference>
<reference evidence="10 11" key="1">
    <citation type="submission" date="2018-06" db="EMBL/GenBank/DDBJ databases">
        <title>Genomic Encyclopedia of Archaeal and Bacterial Type Strains, Phase II (KMG-II): from individual species to whole genera.</title>
        <authorList>
            <person name="Goeker M."/>
        </authorList>
    </citation>
    <scope>NUCLEOTIDE SEQUENCE [LARGE SCALE GENOMIC DNA]</scope>
    <source>
        <strain evidence="10 11">DSM 22009</strain>
    </source>
</reference>
<feature type="transmembrane region" description="Helical" evidence="7">
    <location>
        <begin position="459"/>
        <end position="479"/>
    </location>
</feature>
<dbReference type="GO" id="GO:0045454">
    <property type="term" value="P:cell redox homeostasis"/>
    <property type="evidence" value="ECO:0007669"/>
    <property type="project" value="TreeGrafter"/>
</dbReference>
<keyword evidence="3" id="KW-0201">Cytochrome c-type biogenesis</keyword>
<dbReference type="Pfam" id="PF13899">
    <property type="entry name" value="Thioredoxin_7"/>
    <property type="match status" value="1"/>
</dbReference>
<keyword evidence="4 7" id="KW-1133">Transmembrane helix</keyword>
<dbReference type="PANTHER" id="PTHR32234:SF3">
    <property type="entry name" value="SUPPRESSION OF COPPER SENSITIVITY PROTEIN"/>
    <property type="match status" value="1"/>
</dbReference>
<accession>A0A2W7MUG3</accession>
<sequence>MSFVSVRHGFRLYVAALIAVILSGAPLAASVSDRVGGEAVNAVLVTAEDGVAPDATTLSAGLDVTLGDGWKTYWRSPGEVGLPPAISWDGSTNVASVDVLWPAPTRFRAFGIENFGYAERVTFPLQITLETPGAPAALRASVDLLICSDLCVPQTLDLALDMPEGAGIDGEAADLIAAAVARVPDAEAAGLTPGSAHLDSEEATLTVTARSERAFRNPDAFPELDGAAFGAPDIRLGESGRLLWARFPVLSAASGTTDLRVTITDGDRAGTVRPPRIDEAIPPPFALDRVVLGSNDLFRIALIAFLGGLILNVMPCVLPVLSIKIATALKIHDGAPRRARIGFLVSALGVMAFMAVLAAGTILARAAGLSVGWGLQFQNPVFLAAMIGLLTLFSANLLGLFEITLPASWMTALARRETRPGYGGDFATGAFTAILATPCSAPFLGTAIAFALAGRGIDIVMVFAALGLGLALPYLGLAMRPSLLRALPKPGPWTMVVKVALGLSLLFTVAWLIWVLSGVAGHPTAGLVTAFAAMTVLCLWQSHRLTRSVAIAGLGIAGAGMLTVPALTISEPVPAARTETLWRDFDRSRIPRLVSEGQVVFVDVTADWCLTCKANKALVLDRGEVAEALTAPDVVPMQADWTRSNPAISRYLAAHGRFGIPFNVVYGPGAAEGLLLPEILTTETVLEALSTAASRVQVDR</sequence>
<evidence type="ECO:0000313" key="10">
    <source>
        <dbReference type="EMBL" id="PZX11775.1"/>
    </source>
</evidence>
<comment type="subcellular location">
    <subcellularLocation>
        <location evidence="1">Membrane</location>
        <topology evidence="1">Multi-pass membrane protein</topology>
    </subcellularLocation>
</comment>
<evidence type="ECO:0000313" key="11">
    <source>
        <dbReference type="Proteomes" id="UP000248916"/>
    </source>
</evidence>
<dbReference type="CDD" id="cd02953">
    <property type="entry name" value="DsbDgamma"/>
    <property type="match status" value="1"/>
</dbReference>
<organism evidence="10 11">
    <name type="scientific">Palleronia aestuarii</name>
    <dbReference type="NCBI Taxonomy" id="568105"/>
    <lineage>
        <taxon>Bacteria</taxon>
        <taxon>Pseudomonadati</taxon>
        <taxon>Pseudomonadota</taxon>
        <taxon>Alphaproteobacteria</taxon>
        <taxon>Rhodobacterales</taxon>
        <taxon>Roseobacteraceae</taxon>
        <taxon>Palleronia</taxon>
    </lineage>
</organism>